<accession>A0A0J7IHN1</accession>
<feature type="transmembrane region" description="Helical" evidence="6">
    <location>
        <begin position="305"/>
        <end position="325"/>
    </location>
</feature>
<name>A0A0J7IHN1_9FLAO</name>
<dbReference type="OrthoDB" id="109075at2"/>
<dbReference type="InterPro" id="IPR050833">
    <property type="entry name" value="Poly_Biosynth_Transport"/>
</dbReference>
<dbReference type="STRING" id="558151.ACM46_06730"/>
<dbReference type="PATRIC" id="fig|558151.6.peg.1410"/>
<gene>
    <name evidence="7" type="ORF">ACM46_06730</name>
</gene>
<evidence type="ECO:0000256" key="6">
    <source>
        <dbReference type="SAM" id="Phobius"/>
    </source>
</evidence>
<dbReference type="Pfam" id="PF13440">
    <property type="entry name" value="Polysacc_synt_3"/>
    <property type="match status" value="1"/>
</dbReference>
<dbReference type="EMBL" id="LFND01000002">
    <property type="protein sequence ID" value="KMQ65572.1"/>
    <property type="molecule type" value="Genomic_DNA"/>
</dbReference>
<keyword evidence="4 6" id="KW-1133">Transmembrane helix</keyword>
<feature type="transmembrane region" description="Helical" evidence="6">
    <location>
        <begin position="46"/>
        <end position="65"/>
    </location>
</feature>
<dbReference type="PANTHER" id="PTHR30250:SF28">
    <property type="entry name" value="POLYSACCHARIDE BIOSYNTHESIS PROTEIN"/>
    <property type="match status" value="1"/>
</dbReference>
<sequence>MSFRNIISRIQSNAFFKNVAILASGTIISQAIVVASSPLLSRLYSVEAFGLLSLFTSYMVISAVVSTGRFELAIGLPEKDTDAKKIFQLILYIGFFVSAIYLGIITVLKEFLIQYIDLQIIKYWWIYLAPFYIFFIAVFSGAIYWLQRKKMYKKITIANAIQVIFTALCSIVFGFFHRTEGMIISLILGAVISSCYIVFTEKDLKKDLFVFTGIKSVAKQYSSFPRYMLFSDLSLTASQQFIPILFSALYSTTVVGFFSMANRMLRLPNIVITTAIGNVFRNDAIDEIRKNGNCEDLYRSTFKKLIAMSFPIYLFLFIVSPYLFVIVFGQKWYDAGVFARILSVLLLVEFISTPLNVLFNIREKQKILMRLQFLNAVSGGIMIFLGFKVFNDASVSLILFTLNSLLFNIIFIVLSYRIAKQKTFNFN</sequence>
<evidence type="ECO:0000256" key="1">
    <source>
        <dbReference type="ARBA" id="ARBA00004651"/>
    </source>
</evidence>
<feature type="transmembrane region" description="Helical" evidence="6">
    <location>
        <begin position="371"/>
        <end position="390"/>
    </location>
</feature>
<comment type="caution">
    <text evidence="7">The sequence shown here is derived from an EMBL/GenBank/DDBJ whole genome shotgun (WGS) entry which is preliminary data.</text>
</comment>
<protein>
    <recommendedName>
        <fullName evidence="9">Polysaccharide biosynthesis protein C-terminal domain-containing protein</fullName>
    </recommendedName>
</protein>
<evidence type="ECO:0000313" key="7">
    <source>
        <dbReference type="EMBL" id="KMQ65572.1"/>
    </source>
</evidence>
<feature type="transmembrane region" description="Helical" evidence="6">
    <location>
        <begin position="20"/>
        <end position="40"/>
    </location>
</feature>
<dbReference type="AlphaFoldDB" id="A0A0J7IHN1"/>
<feature type="transmembrane region" description="Helical" evidence="6">
    <location>
        <begin position="124"/>
        <end position="145"/>
    </location>
</feature>
<reference evidence="7 8" key="1">
    <citation type="journal article" date="2013" name="Int. J. Syst. Evol. Microbiol.">
        <title>Chryseobacterium angstadtii sp. nov., isolated from a newt tank.</title>
        <authorList>
            <person name="Kirk K.E."/>
            <person name="Hoffman J.A."/>
            <person name="Smith K.A."/>
            <person name="Strahan B.L."/>
            <person name="Failor K.C."/>
            <person name="Krebs J.E."/>
            <person name="Gale A.N."/>
            <person name="Do T.D."/>
            <person name="Sontag T.C."/>
            <person name="Batties A.M."/>
            <person name="Mistiszyn K."/>
            <person name="Newman J.D."/>
        </authorList>
    </citation>
    <scope>NUCLEOTIDE SEQUENCE [LARGE SCALE GENOMIC DNA]</scope>
    <source>
        <strain evidence="7 8">KM</strain>
    </source>
</reference>
<evidence type="ECO:0008006" key="9">
    <source>
        <dbReference type="Google" id="ProtNLM"/>
    </source>
</evidence>
<feature type="transmembrane region" description="Helical" evidence="6">
    <location>
        <begin position="396"/>
        <end position="419"/>
    </location>
</feature>
<feature type="transmembrane region" description="Helical" evidence="6">
    <location>
        <begin position="157"/>
        <end position="176"/>
    </location>
</feature>
<dbReference type="RefSeq" id="WP_048505868.1">
    <property type="nucleotide sequence ID" value="NZ_LFND01000002.1"/>
</dbReference>
<keyword evidence="5 6" id="KW-0472">Membrane</keyword>
<feature type="transmembrane region" description="Helical" evidence="6">
    <location>
        <begin position="337"/>
        <end position="359"/>
    </location>
</feature>
<feature type="transmembrane region" description="Helical" evidence="6">
    <location>
        <begin position="86"/>
        <end position="104"/>
    </location>
</feature>
<evidence type="ECO:0000256" key="5">
    <source>
        <dbReference type="ARBA" id="ARBA00023136"/>
    </source>
</evidence>
<keyword evidence="8" id="KW-1185">Reference proteome</keyword>
<dbReference type="Proteomes" id="UP000036261">
    <property type="component" value="Unassembled WGS sequence"/>
</dbReference>
<evidence type="ECO:0000256" key="3">
    <source>
        <dbReference type="ARBA" id="ARBA00022692"/>
    </source>
</evidence>
<evidence type="ECO:0000313" key="8">
    <source>
        <dbReference type="Proteomes" id="UP000036261"/>
    </source>
</evidence>
<organism evidence="7 8">
    <name type="scientific">Chryseobacterium angstadtii</name>
    <dbReference type="NCBI Taxonomy" id="558151"/>
    <lineage>
        <taxon>Bacteria</taxon>
        <taxon>Pseudomonadati</taxon>
        <taxon>Bacteroidota</taxon>
        <taxon>Flavobacteriia</taxon>
        <taxon>Flavobacteriales</taxon>
        <taxon>Weeksellaceae</taxon>
        <taxon>Chryseobacterium group</taxon>
        <taxon>Chryseobacterium</taxon>
    </lineage>
</organism>
<keyword evidence="2" id="KW-1003">Cell membrane</keyword>
<dbReference type="GO" id="GO:0005886">
    <property type="term" value="C:plasma membrane"/>
    <property type="evidence" value="ECO:0007669"/>
    <property type="project" value="UniProtKB-SubCell"/>
</dbReference>
<dbReference type="PANTHER" id="PTHR30250">
    <property type="entry name" value="PST FAMILY PREDICTED COLANIC ACID TRANSPORTER"/>
    <property type="match status" value="1"/>
</dbReference>
<feature type="transmembrane region" description="Helical" evidence="6">
    <location>
        <begin position="182"/>
        <end position="199"/>
    </location>
</feature>
<proteinExistence type="predicted"/>
<evidence type="ECO:0000256" key="4">
    <source>
        <dbReference type="ARBA" id="ARBA00022989"/>
    </source>
</evidence>
<evidence type="ECO:0000256" key="2">
    <source>
        <dbReference type="ARBA" id="ARBA00022475"/>
    </source>
</evidence>
<comment type="subcellular location">
    <subcellularLocation>
        <location evidence="1">Cell membrane</location>
        <topology evidence="1">Multi-pass membrane protein</topology>
    </subcellularLocation>
</comment>
<keyword evidence="3 6" id="KW-0812">Transmembrane</keyword>